<keyword evidence="11" id="KW-0808">Transferase</keyword>
<evidence type="ECO:0000256" key="3">
    <source>
        <dbReference type="ARBA" id="ARBA00019010"/>
    </source>
</evidence>
<evidence type="ECO:0000256" key="6">
    <source>
        <dbReference type="ARBA" id="ARBA00022723"/>
    </source>
</evidence>
<evidence type="ECO:0000313" key="12">
    <source>
        <dbReference type="Proteomes" id="UP000178065"/>
    </source>
</evidence>
<dbReference type="InterPro" id="IPR027417">
    <property type="entry name" value="P-loop_NTPase"/>
</dbReference>
<protein>
    <recommendedName>
        <fullName evidence="3">tRNA threonylcarbamoyladenosine biosynthesis protein TsaE</fullName>
    </recommendedName>
    <alternativeName>
        <fullName evidence="10">t(6)A37 threonylcarbamoyladenosine biosynthesis protein TsaE</fullName>
    </alternativeName>
</protein>
<dbReference type="GO" id="GO:0005524">
    <property type="term" value="F:ATP binding"/>
    <property type="evidence" value="ECO:0007669"/>
    <property type="project" value="UniProtKB-KW"/>
</dbReference>
<evidence type="ECO:0000256" key="5">
    <source>
        <dbReference type="ARBA" id="ARBA00022694"/>
    </source>
</evidence>
<dbReference type="STRING" id="1802448.A2672_01940"/>
<dbReference type="Gene3D" id="3.40.50.300">
    <property type="entry name" value="P-loop containing nucleotide triphosphate hydrolases"/>
    <property type="match status" value="1"/>
</dbReference>
<dbReference type="PANTHER" id="PTHR33540:SF2">
    <property type="entry name" value="TRNA THREONYLCARBAMOYLADENOSINE BIOSYNTHESIS PROTEIN TSAE"/>
    <property type="match status" value="1"/>
</dbReference>
<organism evidence="11 12">
    <name type="scientific">Candidatus Wildermuthbacteria bacterium RIFCSPHIGHO2_01_FULL_49_22b</name>
    <dbReference type="NCBI Taxonomy" id="1802448"/>
    <lineage>
        <taxon>Bacteria</taxon>
        <taxon>Candidatus Wildermuthiibacteriota</taxon>
    </lineage>
</organism>
<comment type="subcellular location">
    <subcellularLocation>
        <location evidence="1">Cytoplasm</location>
    </subcellularLocation>
</comment>
<evidence type="ECO:0000313" key="11">
    <source>
        <dbReference type="EMBL" id="OHA65244.1"/>
    </source>
</evidence>
<comment type="similarity">
    <text evidence="2">Belongs to the TsaE family.</text>
</comment>
<keyword evidence="7" id="KW-0547">Nucleotide-binding</keyword>
<keyword evidence="6" id="KW-0479">Metal-binding</keyword>
<keyword evidence="4" id="KW-0963">Cytoplasm</keyword>
<dbReference type="InterPro" id="IPR003442">
    <property type="entry name" value="T6A_TsaE"/>
</dbReference>
<dbReference type="GO" id="GO:0005737">
    <property type="term" value="C:cytoplasm"/>
    <property type="evidence" value="ECO:0007669"/>
    <property type="project" value="UniProtKB-SubCell"/>
</dbReference>
<dbReference type="EMBL" id="MHTT01000015">
    <property type="protein sequence ID" value="OHA65244.1"/>
    <property type="molecule type" value="Genomic_DNA"/>
</dbReference>
<proteinExistence type="inferred from homology"/>
<dbReference type="AlphaFoldDB" id="A0A1G2QX87"/>
<dbReference type="GO" id="GO:0002949">
    <property type="term" value="P:tRNA threonylcarbamoyladenosine modification"/>
    <property type="evidence" value="ECO:0007669"/>
    <property type="project" value="InterPro"/>
</dbReference>
<dbReference type="NCBIfam" id="TIGR00150">
    <property type="entry name" value="T6A_YjeE"/>
    <property type="match status" value="1"/>
</dbReference>
<dbReference type="GO" id="GO:0016740">
    <property type="term" value="F:transferase activity"/>
    <property type="evidence" value="ECO:0007669"/>
    <property type="project" value="UniProtKB-KW"/>
</dbReference>
<evidence type="ECO:0000256" key="2">
    <source>
        <dbReference type="ARBA" id="ARBA00007599"/>
    </source>
</evidence>
<evidence type="ECO:0000256" key="8">
    <source>
        <dbReference type="ARBA" id="ARBA00022840"/>
    </source>
</evidence>
<accession>A0A1G2QX87</accession>
<dbReference type="SUPFAM" id="SSF52540">
    <property type="entry name" value="P-loop containing nucleoside triphosphate hydrolases"/>
    <property type="match status" value="1"/>
</dbReference>
<dbReference type="Pfam" id="PF02367">
    <property type="entry name" value="TsaE"/>
    <property type="match status" value="1"/>
</dbReference>
<keyword evidence="5" id="KW-0819">tRNA processing</keyword>
<evidence type="ECO:0000256" key="10">
    <source>
        <dbReference type="ARBA" id="ARBA00032441"/>
    </source>
</evidence>
<evidence type="ECO:0000256" key="4">
    <source>
        <dbReference type="ARBA" id="ARBA00022490"/>
    </source>
</evidence>
<name>A0A1G2QX87_9BACT</name>
<sequence>MKKSIHSSSYKATQRIAKELAQTILKSPKRKGALVLALKGELGAGKTTFVQGLVKGLGIKENVLSPTFLIIKKYKIQDAKYKLQNLYHIDCYRLKSPGELLQLGWKEIIADPNNVVVVEWADHVKSIIPKDAVWLSFFHVRKQPKVRTIVITIPSRGTKL</sequence>
<keyword evidence="9" id="KW-0460">Magnesium</keyword>
<evidence type="ECO:0000256" key="1">
    <source>
        <dbReference type="ARBA" id="ARBA00004496"/>
    </source>
</evidence>
<gene>
    <name evidence="11" type="ORF">A2672_01940</name>
</gene>
<dbReference type="PANTHER" id="PTHR33540">
    <property type="entry name" value="TRNA THREONYLCARBAMOYLADENOSINE BIOSYNTHESIS PROTEIN TSAE"/>
    <property type="match status" value="1"/>
</dbReference>
<keyword evidence="8" id="KW-0067">ATP-binding</keyword>
<evidence type="ECO:0000256" key="7">
    <source>
        <dbReference type="ARBA" id="ARBA00022741"/>
    </source>
</evidence>
<dbReference type="GO" id="GO:0046872">
    <property type="term" value="F:metal ion binding"/>
    <property type="evidence" value="ECO:0007669"/>
    <property type="project" value="UniProtKB-KW"/>
</dbReference>
<evidence type="ECO:0000256" key="9">
    <source>
        <dbReference type="ARBA" id="ARBA00022842"/>
    </source>
</evidence>
<dbReference type="Proteomes" id="UP000178065">
    <property type="component" value="Unassembled WGS sequence"/>
</dbReference>
<comment type="caution">
    <text evidence="11">The sequence shown here is derived from an EMBL/GenBank/DDBJ whole genome shotgun (WGS) entry which is preliminary data.</text>
</comment>
<reference evidence="11 12" key="1">
    <citation type="journal article" date="2016" name="Nat. Commun.">
        <title>Thousands of microbial genomes shed light on interconnected biogeochemical processes in an aquifer system.</title>
        <authorList>
            <person name="Anantharaman K."/>
            <person name="Brown C.T."/>
            <person name="Hug L.A."/>
            <person name="Sharon I."/>
            <person name="Castelle C.J."/>
            <person name="Probst A.J."/>
            <person name="Thomas B.C."/>
            <person name="Singh A."/>
            <person name="Wilkins M.J."/>
            <person name="Karaoz U."/>
            <person name="Brodie E.L."/>
            <person name="Williams K.H."/>
            <person name="Hubbard S.S."/>
            <person name="Banfield J.F."/>
        </authorList>
    </citation>
    <scope>NUCLEOTIDE SEQUENCE [LARGE SCALE GENOMIC DNA]</scope>
</reference>